<comment type="caution">
    <text evidence="2">The sequence shown here is derived from an EMBL/GenBank/DDBJ whole genome shotgun (WGS) entry which is preliminary data.</text>
</comment>
<feature type="compositionally biased region" description="Basic and acidic residues" evidence="1">
    <location>
        <begin position="1"/>
        <end position="11"/>
    </location>
</feature>
<evidence type="ECO:0000313" key="3">
    <source>
        <dbReference type="Proteomes" id="UP000619265"/>
    </source>
</evidence>
<dbReference type="Proteomes" id="UP000619265">
    <property type="component" value="Unassembled WGS sequence"/>
</dbReference>
<feature type="region of interest" description="Disordered" evidence="1">
    <location>
        <begin position="37"/>
        <end position="84"/>
    </location>
</feature>
<dbReference type="Gramene" id="Jr15_12130_p2">
    <property type="protein sequence ID" value="cds.Jr15_12130_p2"/>
    <property type="gene ID" value="Jr15_12130"/>
</dbReference>
<feature type="region of interest" description="Disordered" evidence="1">
    <location>
        <begin position="1"/>
        <end position="24"/>
    </location>
</feature>
<reference evidence="2" key="1">
    <citation type="submission" date="2015-10" db="EMBL/GenBank/DDBJ databases">
        <authorList>
            <person name="Martinez-Garcia P.J."/>
            <person name="Crepeau M.W."/>
            <person name="Puiu D."/>
            <person name="Gonzalez-Ibeas D."/>
            <person name="Whalen J."/>
            <person name="Stevens K."/>
            <person name="Paul R."/>
            <person name="Butterfield T."/>
            <person name="Britton M."/>
            <person name="Reagan R."/>
            <person name="Chakraborty S."/>
            <person name="Walawage S.L."/>
            <person name="Vasquez-Gross H.A."/>
            <person name="Cardeno C."/>
            <person name="Famula R."/>
            <person name="Pratt K."/>
            <person name="Kuruganti S."/>
            <person name="Aradhya M.K."/>
            <person name="Leslie C.A."/>
            <person name="Dandekar A.M."/>
            <person name="Salzberg S.L."/>
            <person name="Wegrzyn J.L."/>
            <person name="Langley C.H."/>
            <person name="Neale D.B."/>
        </authorList>
    </citation>
    <scope>NUCLEOTIDE SEQUENCE</scope>
    <source>
        <tissue evidence="2">Leaves</tissue>
    </source>
</reference>
<evidence type="ECO:0000256" key="1">
    <source>
        <dbReference type="SAM" id="MobiDB-lite"/>
    </source>
</evidence>
<protein>
    <submittedName>
        <fullName evidence="2">Uncharacterized protein</fullName>
    </submittedName>
</protein>
<accession>A0A833TS62</accession>
<dbReference type="AlphaFoldDB" id="A0A833TS62"/>
<proteinExistence type="predicted"/>
<organism evidence="2 3">
    <name type="scientific">Juglans regia</name>
    <name type="common">English walnut</name>
    <dbReference type="NCBI Taxonomy" id="51240"/>
    <lineage>
        <taxon>Eukaryota</taxon>
        <taxon>Viridiplantae</taxon>
        <taxon>Streptophyta</taxon>
        <taxon>Embryophyta</taxon>
        <taxon>Tracheophyta</taxon>
        <taxon>Spermatophyta</taxon>
        <taxon>Magnoliopsida</taxon>
        <taxon>eudicotyledons</taxon>
        <taxon>Gunneridae</taxon>
        <taxon>Pentapetalae</taxon>
        <taxon>rosids</taxon>
        <taxon>fabids</taxon>
        <taxon>Fagales</taxon>
        <taxon>Juglandaceae</taxon>
        <taxon>Juglans</taxon>
    </lineage>
</organism>
<name>A0A833TS62_JUGRE</name>
<gene>
    <name evidence="2" type="ORF">F2P56_034692</name>
</gene>
<sequence length="138" mass="14929">MVRCRQDRRDQNVPGLPNSIRLGRDFGDAHELVRPERQFSSGEFTRLAGVDAEVPRGKGEESEGGGGVGDRESPEGVPARRRFGRRGDLLDGELQWVGAAECGEWEGGEHQGVGGAGEGRGRVRGRARLGPVQARRNS</sequence>
<feature type="region of interest" description="Disordered" evidence="1">
    <location>
        <begin position="104"/>
        <end position="138"/>
    </location>
</feature>
<evidence type="ECO:0000313" key="2">
    <source>
        <dbReference type="EMBL" id="KAF5445654.1"/>
    </source>
</evidence>
<reference evidence="2" key="2">
    <citation type="submission" date="2020-03" db="EMBL/GenBank/DDBJ databases">
        <title>Walnut 2.0.</title>
        <authorList>
            <person name="Marrano A."/>
            <person name="Britton M."/>
            <person name="Zimin A.V."/>
            <person name="Zaini P.A."/>
            <person name="Workman R."/>
            <person name="Puiu D."/>
            <person name="Bianco L."/>
            <person name="Allen B.J."/>
            <person name="Troggio M."/>
            <person name="Leslie C.A."/>
            <person name="Timp W."/>
            <person name="Dendekar A."/>
            <person name="Salzberg S.L."/>
            <person name="Neale D.B."/>
        </authorList>
    </citation>
    <scope>NUCLEOTIDE SEQUENCE</scope>
    <source>
        <tissue evidence="2">Leaves</tissue>
    </source>
</reference>
<dbReference type="EMBL" id="LIHL02000015">
    <property type="protein sequence ID" value="KAF5445654.1"/>
    <property type="molecule type" value="Genomic_DNA"/>
</dbReference>